<accession>A0A840HP20</accession>
<dbReference type="PANTHER" id="PTHR41523">
    <property type="entry name" value="TWO-COMPONENT SYSTEM SENSOR PROTEIN"/>
    <property type="match status" value="1"/>
</dbReference>
<keyword evidence="8" id="KW-0812">Transmembrane</keyword>
<evidence type="ECO:0000256" key="1">
    <source>
        <dbReference type="ARBA" id="ARBA00000085"/>
    </source>
</evidence>
<evidence type="ECO:0000313" key="11">
    <source>
        <dbReference type="Proteomes" id="UP000575068"/>
    </source>
</evidence>
<dbReference type="Pfam" id="PF07568">
    <property type="entry name" value="HisKA_2"/>
    <property type="match status" value="1"/>
</dbReference>
<keyword evidence="8" id="KW-0472">Membrane</keyword>
<feature type="domain" description="Signal transduction histidine kinase subgroup 2 dimerisation and phosphoacceptor" evidence="9">
    <location>
        <begin position="337"/>
        <end position="409"/>
    </location>
</feature>
<evidence type="ECO:0000256" key="6">
    <source>
        <dbReference type="ARBA" id="ARBA00022777"/>
    </source>
</evidence>
<keyword evidence="4" id="KW-0808">Transferase</keyword>
<dbReference type="EMBL" id="JACHOV010000001">
    <property type="protein sequence ID" value="MBB4639782.1"/>
    <property type="molecule type" value="Genomic_DNA"/>
</dbReference>
<organism evidence="10 11">
    <name type="scientific">Rhizorhapis suberifaciens</name>
    <name type="common">corky root of lettuce</name>
    <dbReference type="NCBI Taxonomy" id="13656"/>
    <lineage>
        <taxon>Bacteria</taxon>
        <taxon>Pseudomonadati</taxon>
        <taxon>Pseudomonadota</taxon>
        <taxon>Alphaproteobacteria</taxon>
        <taxon>Sphingomonadales</taxon>
        <taxon>Sphingomonadaceae</taxon>
        <taxon>Rhizorhapis</taxon>
    </lineage>
</organism>
<keyword evidence="3" id="KW-0597">Phosphoprotein</keyword>
<dbReference type="RefSeq" id="WP_322790280.1">
    <property type="nucleotide sequence ID" value="NZ_JACHOV010000001.1"/>
</dbReference>
<keyword evidence="5" id="KW-0547">Nucleotide-binding</keyword>
<name>A0A840HP20_9SPHN</name>
<dbReference type="AlphaFoldDB" id="A0A840HP20"/>
<evidence type="ECO:0000256" key="5">
    <source>
        <dbReference type="ARBA" id="ARBA00022741"/>
    </source>
</evidence>
<comment type="catalytic activity">
    <reaction evidence="1">
        <text>ATP + protein L-histidine = ADP + protein N-phospho-L-histidine.</text>
        <dbReference type="EC" id="2.7.13.3"/>
    </reaction>
</comment>
<protein>
    <recommendedName>
        <fullName evidence="2">histidine kinase</fullName>
        <ecNumber evidence="2">2.7.13.3</ecNumber>
    </recommendedName>
</protein>
<comment type="caution">
    <text evidence="10">The sequence shown here is derived from an EMBL/GenBank/DDBJ whole genome shotgun (WGS) entry which is preliminary data.</text>
</comment>
<dbReference type="Proteomes" id="UP000575068">
    <property type="component" value="Unassembled WGS sequence"/>
</dbReference>
<evidence type="ECO:0000256" key="3">
    <source>
        <dbReference type="ARBA" id="ARBA00022553"/>
    </source>
</evidence>
<dbReference type="Gene3D" id="3.30.450.20">
    <property type="entry name" value="PAS domain"/>
    <property type="match status" value="1"/>
</dbReference>
<evidence type="ECO:0000256" key="4">
    <source>
        <dbReference type="ARBA" id="ARBA00022679"/>
    </source>
</evidence>
<dbReference type="PANTHER" id="PTHR41523:SF8">
    <property type="entry name" value="ETHYLENE RESPONSE SENSOR PROTEIN"/>
    <property type="match status" value="1"/>
</dbReference>
<gene>
    <name evidence="10" type="ORF">HNQ99_000062</name>
</gene>
<keyword evidence="7" id="KW-0067">ATP-binding</keyword>
<sequence length="533" mass="58960">MATLHSGRTSTLPVADPRLSTGVKTFLILTLALLPLGLIALFASLQASRTADLEKAALFNVAANESARHLVSDIAADRSALRLVVNSLVADRSGTDICARAGEILRNRGGTRVDFVIYDRRSRSPLCYSRRESSLAIPESSRFSEEQADILPAQKQMIVRTMSSGGEMVAIAVYGLAHLERRTNPETALQSYRILLKKGNRILDVGGTLPPRSTDELDQVTAPLGETGVTLLLRVKEPPVDIARSLSVFLPLLMWFAAAAIGWFVVNRLLIHPLIQLRRLVSDYRPGQVLEPLRRMPTPAQEIRDLGHTFRAITQTVADHEEELAAGLERQRRLTREVHHRVKNNLQIIASLINLHSRSAPTPEAGEAYTSIQRRVEALSVVHRNHYAELEEHRGVGIRSLVGELSVSLRASMPDDAPNMAIQVHSDHLYVSQDVAVPVAFLITELVELATLVDPKGVLKISVRSGEVVRQRKHAQRAILRVQSDALRASATMTRYLDERFGRILTGLSRQLRAPLEYDEKKGEYGIAIGLVE</sequence>
<keyword evidence="8" id="KW-1133">Transmembrane helix</keyword>
<evidence type="ECO:0000256" key="2">
    <source>
        <dbReference type="ARBA" id="ARBA00012438"/>
    </source>
</evidence>
<dbReference type="GO" id="GO:0004673">
    <property type="term" value="F:protein histidine kinase activity"/>
    <property type="evidence" value="ECO:0007669"/>
    <property type="project" value="UniProtKB-EC"/>
</dbReference>
<dbReference type="InterPro" id="IPR011495">
    <property type="entry name" value="Sig_transdc_His_kin_sub2_dim/P"/>
</dbReference>
<evidence type="ECO:0000313" key="10">
    <source>
        <dbReference type="EMBL" id="MBB4639782.1"/>
    </source>
</evidence>
<dbReference type="EC" id="2.7.13.3" evidence="2"/>
<keyword evidence="11" id="KW-1185">Reference proteome</keyword>
<keyword evidence="6 10" id="KW-0418">Kinase</keyword>
<evidence type="ECO:0000259" key="9">
    <source>
        <dbReference type="Pfam" id="PF07568"/>
    </source>
</evidence>
<feature type="transmembrane region" description="Helical" evidence="8">
    <location>
        <begin position="26"/>
        <end position="45"/>
    </location>
</feature>
<reference evidence="10 11" key="1">
    <citation type="submission" date="2020-08" db="EMBL/GenBank/DDBJ databases">
        <title>Genomic Encyclopedia of Type Strains, Phase IV (KMG-IV): sequencing the most valuable type-strain genomes for metagenomic binning, comparative biology and taxonomic classification.</title>
        <authorList>
            <person name="Goeker M."/>
        </authorList>
    </citation>
    <scope>NUCLEOTIDE SEQUENCE [LARGE SCALE GENOMIC DNA]</scope>
    <source>
        <strain evidence="10 11">DSM 7465</strain>
    </source>
</reference>
<dbReference type="GO" id="GO:0005524">
    <property type="term" value="F:ATP binding"/>
    <property type="evidence" value="ECO:0007669"/>
    <property type="project" value="UniProtKB-KW"/>
</dbReference>
<evidence type="ECO:0000256" key="7">
    <source>
        <dbReference type="ARBA" id="ARBA00022840"/>
    </source>
</evidence>
<proteinExistence type="predicted"/>
<feature type="transmembrane region" description="Helical" evidence="8">
    <location>
        <begin position="246"/>
        <end position="266"/>
    </location>
</feature>
<evidence type="ECO:0000256" key="8">
    <source>
        <dbReference type="SAM" id="Phobius"/>
    </source>
</evidence>